<dbReference type="SUPFAM" id="SSF47598">
    <property type="entry name" value="Ribbon-helix-helix"/>
    <property type="match status" value="1"/>
</dbReference>
<keyword evidence="2" id="KW-1185">Reference proteome</keyword>
<evidence type="ECO:0000313" key="1">
    <source>
        <dbReference type="EMBL" id="MBP1971561.1"/>
    </source>
</evidence>
<dbReference type="RefSeq" id="WP_209464593.1">
    <property type="nucleotide sequence ID" value="NZ_CP110224.1"/>
</dbReference>
<comment type="caution">
    <text evidence="1">The sequence shown here is derived from an EMBL/GenBank/DDBJ whole genome shotgun (WGS) entry which is preliminary data.</text>
</comment>
<dbReference type="Gene3D" id="1.10.1220.10">
    <property type="entry name" value="Met repressor-like"/>
    <property type="match status" value="1"/>
</dbReference>
<dbReference type="InterPro" id="IPR013321">
    <property type="entry name" value="Arc_rbn_hlx_hlx"/>
</dbReference>
<dbReference type="Proteomes" id="UP001519345">
    <property type="component" value="Unassembled WGS sequence"/>
</dbReference>
<dbReference type="EMBL" id="JAGGKX010000029">
    <property type="protein sequence ID" value="MBP1971561.1"/>
    <property type="molecule type" value="Genomic_DNA"/>
</dbReference>
<accession>A0ABS4IMB3</accession>
<proteinExistence type="predicted"/>
<evidence type="ECO:0000313" key="2">
    <source>
        <dbReference type="Proteomes" id="UP001519345"/>
    </source>
</evidence>
<organism evidence="1 2">
    <name type="scientific">Virgibacillus natechei</name>
    <dbReference type="NCBI Taxonomy" id="1216297"/>
    <lineage>
        <taxon>Bacteria</taxon>
        <taxon>Bacillati</taxon>
        <taxon>Bacillota</taxon>
        <taxon>Bacilli</taxon>
        <taxon>Bacillales</taxon>
        <taxon>Bacillaceae</taxon>
        <taxon>Virgibacillus</taxon>
    </lineage>
</organism>
<sequence length="47" mass="5539">MTEKSVHVQARIPESLRKEFQDIAKSNAQNPSALIRLWIEKYIKENK</sequence>
<reference evidence="1 2" key="1">
    <citation type="submission" date="2021-03" db="EMBL/GenBank/DDBJ databases">
        <title>Genomic Encyclopedia of Type Strains, Phase IV (KMG-IV): sequencing the most valuable type-strain genomes for metagenomic binning, comparative biology and taxonomic classification.</title>
        <authorList>
            <person name="Goeker M."/>
        </authorList>
    </citation>
    <scope>NUCLEOTIDE SEQUENCE [LARGE SCALE GENOMIC DNA]</scope>
    <source>
        <strain evidence="1 2">DSM 25609</strain>
    </source>
</reference>
<dbReference type="InterPro" id="IPR010985">
    <property type="entry name" value="Ribbon_hlx_hlx"/>
</dbReference>
<protein>
    <submittedName>
        <fullName evidence="1">Antitoxin component of RelBE/YafQ-DinJ toxin-antitoxin module</fullName>
    </submittedName>
</protein>
<name>A0ABS4IMB3_9BACI</name>
<gene>
    <name evidence="1" type="ORF">J2Z83_003712</name>
</gene>